<dbReference type="AlphaFoldDB" id="A0AAN5I711"/>
<feature type="region of interest" description="Disordered" evidence="3">
    <location>
        <begin position="461"/>
        <end position="492"/>
    </location>
</feature>
<protein>
    <recommendedName>
        <fullName evidence="4">RRM domain-containing protein</fullName>
    </recommendedName>
</protein>
<proteinExistence type="predicted"/>
<dbReference type="InterPro" id="IPR035979">
    <property type="entry name" value="RBD_domain_sf"/>
</dbReference>
<dbReference type="EMBL" id="BTRK01000005">
    <property type="protein sequence ID" value="GMR54763.1"/>
    <property type="molecule type" value="Genomic_DNA"/>
</dbReference>
<dbReference type="PROSITE" id="PS50102">
    <property type="entry name" value="RRM"/>
    <property type="match status" value="2"/>
</dbReference>
<dbReference type="Pfam" id="PF00076">
    <property type="entry name" value="RRM_1"/>
    <property type="match status" value="2"/>
</dbReference>
<evidence type="ECO:0000256" key="1">
    <source>
        <dbReference type="ARBA" id="ARBA00022884"/>
    </source>
</evidence>
<dbReference type="InterPro" id="IPR012677">
    <property type="entry name" value="Nucleotide-bd_a/b_plait_sf"/>
</dbReference>
<feature type="domain" description="RRM" evidence="4">
    <location>
        <begin position="380"/>
        <end position="455"/>
    </location>
</feature>
<reference evidence="6" key="1">
    <citation type="submission" date="2022-10" db="EMBL/GenBank/DDBJ databases">
        <title>Genome assembly of Pristionchus species.</title>
        <authorList>
            <person name="Yoshida K."/>
            <person name="Sommer R.J."/>
        </authorList>
    </citation>
    <scope>NUCLEOTIDE SEQUENCE [LARGE SCALE GENOMIC DNA]</scope>
    <source>
        <strain evidence="6">RS5460</strain>
    </source>
</reference>
<dbReference type="Gene3D" id="3.30.70.330">
    <property type="match status" value="2"/>
</dbReference>
<dbReference type="CDD" id="cd00590">
    <property type="entry name" value="RRM_SF"/>
    <property type="match status" value="2"/>
</dbReference>
<dbReference type="PANTHER" id="PTHR48025">
    <property type="entry name" value="OS02G0815200 PROTEIN"/>
    <property type="match status" value="1"/>
</dbReference>
<dbReference type="PANTHER" id="PTHR48025:SF1">
    <property type="entry name" value="RRM DOMAIN-CONTAINING PROTEIN"/>
    <property type="match status" value="1"/>
</dbReference>
<feature type="non-terminal residue" evidence="5">
    <location>
        <position position="1"/>
    </location>
</feature>
<feature type="compositionally biased region" description="Basic and acidic residues" evidence="3">
    <location>
        <begin position="107"/>
        <end position="120"/>
    </location>
</feature>
<dbReference type="SMART" id="SM00360">
    <property type="entry name" value="RRM"/>
    <property type="match status" value="2"/>
</dbReference>
<sequence>VLRMATSVEQIAAVCRSNIRASLTVTSKLLQSSEASAIQMLLARMNDVLGEIVETNFGASTNEHLYRLYAFIGEMQPALVDKYDNLALYYFARSLAVVLEETMRQKERGAECGKNEHGDEANEGYGREAYGSEKEHEETRERGSEEYGSDEKSTVVEKKEEDSGSVGSVVRAAAAGRTSFVHPSAAPAADERRLVGCEQWRRAMQRARPDKELDFSFLAVEGRITIFNVPSFVQEEELRFILLPFGPIVEFVFSSEKQFKGSGFALVKLESNSAADEAVAALDQCEVGGARIIVKRAMFVTKPRPLEQQPQTQPRRVPKEQKGKGSKNGRSVGSFTSFVHPSAAPAVGGLRLVGCEPWRRGMQRARPDKELDFSLDAVEGRIKISNFPSFVGEEELRRLLIPFGPLIEFLFSNEVQGNGFAHVKLESNWAADQAVTALNQCVVGGVRIKVKRAFVTTLRPLEQQPQTQPQRVPKEQMSCSEEEIAAAAGGEG</sequence>
<feature type="non-terminal residue" evidence="5">
    <location>
        <position position="492"/>
    </location>
</feature>
<accession>A0AAN5I711</accession>
<dbReference type="InterPro" id="IPR050502">
    <property type="entry name" value="Euk_RNA-bind_prot"/>
</dbReference>
<feature type="compositionally biased region" description="Basic and acidic residues" evidence="3">
    <location>
        <begin position="130"/>
        <end position="162"/>
    </location>
</feature>
<dbReference type="Proteomes" id="UP001328107">
    <property type="component" value="Unassembled WGS sequence"/>
</dbReference>
<keyword evidence="6" id="KW-1185">Reference proteome</keyword>
<organism evidence="5 6">
    <name type="scientific">Pristionchus mayeri</name>
    <dbReference type="NCBI Taxonomy" id="1317129"/>
    <lineage>
        <taxon>Eukaryota</taxon>
        <taxon>Metazoa</taxon>
        <taxon>Ecdysozoa</taxon>
        <taxon>Nematoda</taxon>
        <taxon>Chromadorea</taxon>
        <taxon>Rhabditida</taxon>
        <taxon>Rhabditina</taxon>
        <taxon>Diplogasteromorpha</taxon>
        <taxon>Diplogasteroidea</taxon>
        <taxon>Neodiplogasteridae</taxon>
        <taxon>Pristionchus</taxon>
    </lineage>
</organism>
<evidence type="ECO:0000259" key="4">
    <source>
        <dbReference type="PROSITE" id="PS50102"/>
    </source>
</evidence>
<evidence type="ECO:0000256" key="2">
    <source>
        <dbReference type="PROSITE-ProRule" id="PRU00176"/>
    </source>
</evidence>
<feature type="region of interest" description="Disordered" evidence="3">
    <location>
        <begin position="107"/>
        <end position="163"/>
    </location>
</feature>
<dbReference type="SUPFAM" id="SSF54928">
    <property type="entry name" value="RNA-binding domain, RBD"/>
    <property type="match status" value="2"/>
</dbReference>
<feature type="region of interest" description="Disordered" evidence="3">
    <location>
        <begin position="303"/>
        <end position="331"/>
    </location>
</feature>
<comment type="caution">
    <text evidence="5">The sequence shown here is derived from an EMBL/GenBank/DDBJ whole genome shotgun (WGS) entry which is preliminary data.</text>
</comment>
<dbReference type="GO" id="GO:0003729">
    <property type="term" value="F:mRNA binding"/>
    <property type="evidence" value="ECO:0007669"/>
    <property type="project" value="TreeGrafter"/>
</dbReference>
<keyword evidence="1 2" id="KW-0694">RNA-binding</keyword>
<evidence type="ECO:0000313" key="5">
    <source>
        <dbReference type="EMBL" id="GMR54763.1"/>
    </source>
</evidence>
<name>A0AAN5I711_9BILA</name>
<feature type="domain" description="RRM" evidence="4">
    <location>
        <begin position="222"/>
        <end position="299"/>
    </location>
</feature>
<gene>
    <name evidence="5" type="ORF">PMAYCL1PPCAC_24958</name>
</gene>
<evidence type="ECO:0000313" key="6">
    <source>
        <dbReference type="Proteomes" id="UP001328107"/>
    </source>
</evidence>
<evidence type="ECO:0000256" key="3">
    <source>
        <dbReference type="SAM" id="MobiDB-lite"/>
    </source>
</evidence>
<dbReference type="InterPro" id="IPR000504">
    <property type="entry name" value="RRM_dom"/>
</dbReference>